<evidence type="ECO:0000256" key="3">
    <source>
        <dbReference type="ARBA" id="ARBA00022748"/>
    </source>
</evidence>
<keyword evidence="3" id="KW-0201">Cytochrome c-type biogenesis</keyword>
<keyword evidence="9" id="KW-1185">Reference proteome</keyword>
<feature type="transmembrane region" description="Helical" evidence="6">
    <location>
        <begin position="52"/>
        <end position="71"/>
    </location>
</feature>
<evidence type="ECO:0000313" key="9">
    <source>
        <dbReference type="Proteomes" id="UP000608923"/>
    </source>
</evidence>
<comment type="caution">
    <text evidence="8">The sequence shown here is derived from an EMBL/GenBank/DDBJ whole genome shotgun (WGS) entry which is preliminary data.</text>
</comment>
<evidence type="ECO:0000259" key="7">
    <source>
        <dbReference type="Pfam" id="PF05140"/>
    </source>
</evidence>
<keyword evidence="4 6" id="KW-1133">Transmembrane helix</keyword>
<dbReference type="EMBL" id="BMZN01000003">
    <property type="protein sequence ID" value="GHC51964.1"/>
    <property type="molecule type" value="Genomic_DNA"/>
</dbReference>
<evidence type="ECO:0000256" key="4">
    <source>
        <dbReference type="ARBA" id="ARBA00022989"/>
    </source>
</evidence>
<dbReference type="GO" id="GO:0017004">
    <property type="term" value="P:cytochrome complex assembly"/>
    <property type="evidence" value="ECO:0007669"/>
    <property type="project" value="UniProtKB-KW"/>
</dbReference>
<dbReference type="InterPro" id="IPR007816">
    <property type="entry name" value="ResB-like_domain"/>
</dbReference>
<proteinExistence type="predicted"/>
<feature type="transmembrane region" description="Helical" evidence="6">
    <location>
        <begin position="643"/>
        <end position="662"/>
    </location>
</feature>
<evidence type="ECO:0000313" key="8">
    <source>
        <dbReference type="EMBL" id="GHC51964.1"/>
    </source>
</evidence>
<reference evidence="9" key="1">
    <citation type="journal article" date="2019" name="Int. J. Syst. Evol. Microbiol.">
        <title>The Global Catalogue of Microorganisms (GCM) 10K type strain sequencing project: providing services to taxonomists for standard genome sequencing and annotation.</title>
        <authorList>
            <consortium name="The Broad Institute Genomics Platform"/>
            <consortium name="The Broad Institute Genome Sequencing Center for Infectious Disease"/>
            <person name="Wu L."/>
            <person name="Ma J."/>
        </authorList>
    </citation>
    <scope>NUCLEOTIDE SEQUENCE [LARGE SCALE GENOMIC DNA]</scope>
    <source>
        <strain evidence="9">KCTC 42083</strain>
    </source>
</reference>
<name>A0A8H9IQ96_9BURK</name>
<dbReference type="InterPro" id="IPR023494">
    <property type="entry name" value="Cyt_c_bgen_Ccs1/CcsB/ResB"/>
</dbReference>
<comment type="subcellular location">
    <subcellularLocation>
        <location evidence="1">Membrane</location>
        <topology evidence="1">Multi-pass membrane protein</topology>
    </subcellularLocation>
</comment>
<feature type="domain" description="ResB-like" evidence="7">
    <location>
        <begin position="50"/>
        <end position="698"/>
    </location>
</feature>
<feature type="transmembrane region" description="Helical" evidence="6">
    <location>
        <begin position="103"/>
        <end position="121"/>
    </location>
</feature>
<evidence type="ECO:0000256" key="6">
    <source>
        <dbReference type="SAM" id="Phobius"/>
    </source>
</evidence>
<feature type="transmembrane region" description="Helical" evidence="6">
    <location>
        <begin position="198"/>
        <end position="216"/>
    </location>
</feature>
<evidence type="ECO:0000256" key="1">
    <source>
        <dbReference type="ARBA" id="ARBA00004141"/>
    </source>
</evidence>
<dbReference type="PANTHER" id="PTHR31566">
    <property type="entry name" value="CYTOCHROME C BIOGENESIS PROTEIN CCS1, CHLOROPLASTIC"/>
    <property type="match status" value="1"/>
</dbReference>
<dbReference type="GO" id="GO:0016020">
    <property type="term" value="C:membrane"/>
    <property type="evidence" value="ECO:0007669"/>
    <property type="project" value="UniProtKB-SubCell"/>
</dbReference>
<keyword evidence="2 6" id="KW-0812">Transmembrane</keyword>
<keyword evidence="5 6" id="KW-0472">Membrane</keyword>
<accession>A0A8H9IQ96</accession>
<evidence type="ECO:0000256" key="5">
    <source>
        <dbReference type="ARBA" id="ARBA00023136"/>
    </source>
</evidence>
<dbReference type="Pfam" id="PF05140">
    <property type="entry name" value="ResB"/>
    <property type="match status" value="1"/>
</dbReference>
<dbReference type="Proteomes" id="UP000608923">
    <property type="component" value="Unassembled WGS sequence"/>
</dbReference>
<sequence>MLRDRTLCAFRTQSRDVSGEPPPPPKLAFVKKVSPVRRFAADFLELLGSMRFAISLLMFICVASLIGTVLAQNQPANTYIDQFGPYWFEFFDHFSIWSIYNSGWFMVIMTFLVVSTTLCVIRNAPKMIREMRTFKEHVRGGSLKAFPHRVELESAGAPEHSREQVQGWLQSQGYAVRVRQDDDGSMMLAAKKGSANRLGYIFAHLAIVVICVGGLLDSELPVRLQVWLGGKQPITENMLISQVPETGRLGLGNPSFRANMLVPEGARTATAVINSGEGVLIQPLPFALELKRFLVEYYSTGMPSSFKSEVEVTDPVTGHTFERTIEVNEPLRYKGVTVYQSGFDDGGSILSLQGYPLVGPGAKPFELNGKVGESMGITAQQSPSDHPLTVQLTELRPINVENLSEGDPQPKAMIEHVAAVTGSAANKKDQHLKNVGPSVNYRLIDDQGQSREFVNYMLPVELDGTLVFLAGMRFSPAEPFRYVRFPADENGSLKEFMNLRAATQNEALVTQAAERFAERNSSSPEQKELMLSASKTALQTFVRAGFDGLISRVPEAERERILGFAIPMIQFTLSELRDLIRQQQGLPELDYSQENSDANRWIQSAVLAFANLPDYPAPVILTLSSFEQVQASVFQVARSPGMYIVYLGCLFLIIGVFSMFYIRDRRVWVWIRPHNQGSRLMAAMTSQRRNLDFNLEFDRLKTAFNRLSV</sequence>
<organism evidence="8 9">
    <name type="scientific">Alcaligenes pakistanensis</name>
    <dbReference type="NCBI Taxonomy" id="1482717"/>
    <lineage>
        <taxon>Bacteria</taxon>
        <taxon>Pseudomonadati</taxon>
        <taxon>Pseudomonadota</taxon>
        <taxon>Betaproteobacteria</taxon>
        <taxon>Burkholderiales</taxon>
        <taxon>Alcaligenaceae</taxon>
        <taxon>Alcaligenes</taxon>
    </lineage>
</organism>
<gene>
    <name evidence="8" type="ORF">GCM10010096_25160</name>
</gene>
<dbReference type="PANTHER" id="PTHR31566:SF0">
    <property type="entry name" value="CYTOCHROME C BIOGENESIS PROTEIN CCS1, CHLOROPLASTIC"/>
    <property type="match status" value="1"/>
</dbReference>
<dbReference type="AlphaFoldDB" id="A0A8H9IQ96"/>
<protein>
    <submittedName>
        <fullName evidence="8">Cytochrome c biogenesis protein ResB</fullName>
    </submittedName>
</protein>
<evidence type="ECO:0000256" key="2">
    <source>
        <dbReference type="ARBA" id="ARBA00022692"/>
    </source>
</evidence>